<reference evidence="1" key="1">
    <citation type="submission" date="2022-08" db="EMBL/GenBank/DDBJ databases">
        <authorList>
            <person name="Gutierrez-Valencia J."/>
        </authorList>
    </citation>
    <scope>NUCLEOTIDE SEQUENCE</scope>
</reference>
<gene>
    <name evidence="1" type="ORF">LITE_LOCUS43862</name>
</gene>
<dbReference type="EMBL" id="CAMGYJ010000009">
    <property type="protein sequence ID" value="CAI0546189.1"/>
    <property type="molecule type" value="Genomic_DNA"/>
</dbReference>
<keyword evidence="2" id="KW-1185">Reference proteome</keyword>
<comment type="caution">
    <text evidence="1">The sequence shown here is derived from an EMBL/GenBank/DDBJ whole genome shotgun (WGS) entry which is preliminary data.</text>
</comment>
<dbReference type="Proteomes" id="UP001154282">
    <property type="component" value="Unassembled WGS sequence"/>
</dbReference>
<dbReference type="PANTHER" id="PTHR33116:SF86">
    <property type="entry name" value="REVERSE TRANSCRIPTASE DOMAIN-CONTAINING PROTEIN"/>
    <property type="match status" value="1"/>
</dbReference>
<dbReference type="PANTHER" id="PTHR33116">
    <property type="entry name" value="REVERSE TRANSCRIPTASE ZINC-BINDING DOMAIN-CONTAINING PROTEIN-RELATED-RELATED"/>
    <property type="match status" value="1"/>
</dbReference>
<organism evidence="1 2">
    <name type="scientific">Linum tenue</name>
    <dbReference type="NCBI Taxonomy" id="586396"/>
    <lineage>
        <taxon>Eukaryota</taxon>
        <taxon>Viridiplantae</taxon>
        <taxon>Streptophyta</taxon>
        <taxon>Embryophyta</taxon>
        <taxon>Tracheophyta</taxon>
        <taxon>Spermatophyta</taxon>
        <taxon>Magnoliopsida</taxon>
        <taxon>eudicotyledons</taxon>
        <taxon>Gunneridae</taxon>
        <taxon>Pentapetalae</taxon>
        <taxon>rosids</taxon>
        <taxon>fabids</taxon>
        <taxon>Malpighiales</taxon>
        <taxon>Linaceae</taxon>
        <taxon>Linum</taxon>
    </lineage>
</organism>
<evidence type="ECO:0000313" key="2">
    <source>
        <dbReference type="Proteomes" id="UP001154282"/>
    </source>
</evidence>
<dbReference type="AlphaFoldDB" id="A0AAV0QP76"/>
<sequence>MSVFQIPVSTLKEIKRAIALFWWGQQQEEGKTHWLKWKELCRPKKLGGMGFRNLQSFNLALLGKQLWRIIQHPETLVAKVSKAKYYHDRDPLEAEVGKNPSWIWRGLMAAKDLVKR</sequence>
<proteinExistence type="predicted"/>
<name>A0AAV0QP76_9ROSI</name>
<evidence type="ECO:0000313" key="1">
    <source>
        <dbReference type="EMBL" id="CAI0546189.1"/>
    </source>
</evidence>
<protein>
    <submittedName>
        <fullName evidence="1">Uncharacterized protein</fullName>
    </submittedName>
</protein>
<accession>A0AAV0QP76</accession>